<organism evidence="2 3">
    <name type="scientific">Oryza meyeriana var. granulata</name>
    <dbReference type="NCBI Taxonomy" id="110450"/>
    <lineage>
        <taxon>Eukaryota</taxon>
        <taxon>Viridiplantae</taxon>
        <taxon>Streptophyta</taxon>
        <taxon>Embryophyta</taxon>
        <taxon>Tracheophyta</taxon>
        <taxon>Spermatophyta</taxon>
        <taxon>Magnoliopsida</taxon>
        <taxon>Liliopsida</taxon>
        <taxon>Poales</taxon>
        <taxon>Poaceae</taxon>
        <taxon>BOP clade</taxon>
        <taxon>Oryzoideae</taxon>
        <taxon>Oryzeae</taxon>
        <taxon>Oryzinae</taxon>
        <taxon>Oryza</taxon>
        <taxon>Oryza meyeriana</taxon>
    </lineage>
</organism>
<protein>
    <recommendedName>
        <fullName evidence="4">DUF834 domain-containing protein</fullName>
    </recommendedName>
</protein>
<name>A0A6G1E7N0_9ORYZ</name>
<dbReference type="Proteomes" id="UP000479710">
    <property type="component" value="Unassembled WGS sequence"/>
</dbReference>
<evidence type="ECO:0000313" key="3">
    <source>
        <dbReference type="Proteomes" id="UP000479710"/>
    </source>
</evidence>
<accession>A0A6G1E7N0</accession>
<feature type="region of interest" description="Disordered" evidence="1">
    <location>
        <begin position="67"/>
        <end position="87"/>
    </location>
</feature>
<evidence type="ECO:0000256" key="1">
    <source>
        <dbReference type="SAM" id="MobiDB-lite"/>
    </source>
</evidence>
<feature type="compositionally biased region" description="Basic and acidic residues" evidence="1">
    <location>
        <begin position="75"/>
        <end position="87"/>
    </location>
</feature>
<sequence length="119" mass="12001">MAPIPGQHATVRRHLPHASPPPAAVGTEKCSLVLDASNGVCGAQPSLACGKWRQLAHLLHGVEGGGDVAVGPGAKRGDDGGVDVRGDGSLDEAAEVVVALVEEERPRPEHPLLAAGTSA</sequence>
<keyword evidence="3" id="KW-1185">Reference proteome</keyword>
<proteinExistence type="predicted"/>
<comment type="caution">
    <text evidence="2">The sequence shown here is derived from an EMBL/GenBank/DDBJ whole genome shotgun (WGS) entry which is preliminary data.</text>
</comment>
<feature type="region of interest" description="Disordered" evidence="1">
    <location>
        <begin position="1"/>
        <end position="25"/>
    </location>
</feature>
<dbReference type="AlphaFoldDB" id="A0A6G1E7N0"/>
<evidence type="ECO:0008006" key="4">
    <source>
        <dbReference type="Google" id="ProtNLM"/>
    </source>
</evidence>
<evidence type="ECO:0000313" key="2">
    <source>
        <dbReference type="EMBL" id="KAF0920444.1"/>
    </source>
</evidence>
<gene>
    <name evidence="2" type="ORF">E2562_035156</name>
</gene>
<reference evidence="2 3" key="1">
    <citation type="submission" date="2019-11" db="EMBL/GenBank/DDBJ databases">
        <title>Whole genome sequence of Oryza granulata.</title>
        <authorList>
            <person name="Li W."/>
        </authorList>
    </citation>
    <scope>NUCLEOTIDE SEQUENCE [LARGE SCALE GENOMIC DNA]</scope>
    <source>
        <strain evidence="3">cv. Menghai</strain>
        <tissue evidence="2">Leaf</tissue>
    </source>
</reference>
<dbReference type="EMBL" id="SPHZ02000005">
    <property type="protein sequence ID" value="KAF0920444.1"/>
    <property type="molecule type" value="Genomic_DNA"/>
</dbReference>